<dbReference type="RefSeq" id="WP_177670245.1">
    <property type="nucleotide sequence ID" value="NZ_JACRSY010000004.1"/>
</dbReference>
<evidence type="ECO:0000313" key="2">
    <source>
        <dbReference type="EMBL" id="MBC8578593.1"/>
    </source>
</evidence>
<evidence type="ECO:0000313" key="3">
    <source>
        <dbReference type="Proteomes" id="UP000655830"/>
    </source>
</evidence>
<name>A0A926EE13_9FIRM</name>
<keyword evidence="1" id="KW-1133">Transmembrane helix</keyword>
<feature type="transmembrane region" description="Helical" evidence="1">
    <location>
        <begin position="232"/>
        <end position="253"/>
    </location>
</feature>
<dbReference type="PANTHER" id="PTHR42867:SF1">
    <property type="entry name" value="MEMBRANE PROTEIN-RELATED"/>
    <property type="match status" value="1"/>
</dbReference>
<keyword evidence="1" id="KW-0472">Membrane</keyword>
<feature type="transmembrane region" description="Helical" evidence="1">
    <location>
        <begin position="142"/>
        <end position="162"/>
    </location>
</feature>
<accession>A0A926EE13</accession>
<evidence type="ECO:0000256" key="1">
    <source>
        <dbReference type="SAM" id="Phobius"/>
    </source>
</evidence>
<dbReference type="Pfam" id="PF07136">
    <property type="entry name" value="DUF1385"/>
    <property type="match status" value="1"/>
</dbReference>
<keyword evidence="3" id="KW-1185">Reference proteome</keyword>
<dbReference type="AlphaFoldDB" id="A0A926EE13"/>
<sequence length="314" mass="35490">MARTDIGGQAVIEGVMMKGRKLYAVAVRKPDGEIEVDVQDTKSILDRYKVLRLPILRGIAVFIESLTLGVKTLSYSAEIFGDEEEVEESKFEKWLMEKLGDKAEKFLIGATMCVSFVLAIGIFMVLPMLISTLFKNFIDSSFVLNLVEGALRIFIFLGYMKLVTCMKDIQRTFQYHGAEHKTINCLEQEKELTVENVRSCTRLHKSCGTSFLFVVMIVSILVFSLFTTQNVWLRMVTRIVMVPVVAGISYEFIRWARKADSNKLAELLSKPGMWLQREFTTIEPDDEQIEVAIAAIKGVLDNEHAEGSAKKCNC</sequence>
<dbReference type="PANTHER" id="PTHR42867">
    <property type="entry name" value="MEMBRANE PROTEIN-RELATED"/>
    <property type="match status" value="1"/>
</dbReference>
<feature type="transmembrane region" description="Helical" evidence="1">
    <location>
        <begin position="106"/>
        <end position="130"/>
    </location>
</feature>
<dbReference type="Proteomes" id="UP000655830">
    <property type="component" value="Unassembled WGS sequence"/>
</dbReference>
<dbReference type="EMBL" id="JACRSY010000004">
    <property type="protein sequence ID" value="MBC8578593.1"/>
    <property type="molecule type" value="Genomic_DNA"/>
</dbReference>
<reference evidence="2" key="1">
    <citation type="submission" date="2020-08" db="EMBL/GenBank/DDBJ databases">
        <title>Genome public.</title>
        <authorList>
            <person name="Liu C."/>
            <person name="Sun Q."/>
        </authorList>
    </citation>
    <scope>NUCLEOTIDE SEQUENCE</scope>
    <source>
        <strain evidence="2">NSJ-12</strain>
    </source>
</reference>
<dbReference type="InterPro" id="IPR010787">
    <property type="entry name" value="DUF1385"/>
</dbReference>
<keyword evidence="1" id="KW-0812">Transmembrane</keyword>
<protein>
    <submittedName>
        <fullName evidence="2">DUF1385 domain-containing protein</fullName>
    </submittedName>
</protein>
<feature type="transmembrane region" description="Helical" evidence="1">
    <location>
        <begin position="207"/>
        <end position="226"/>
    </location>
</feature>
<proteinExistence type="predicted"/>
<gene>
    <name evidence="2" type="ORF">H8718_03500</name>
</gene>
<organism evidence="2 3">
    <name type="scientific">Zhenhengia yiwuensis</name>
    <dbReference type="NCBI Taxonomy" id="2763666"/>
    <lineage>
        <taxon>Bacteria</taxon>
        <taxon>Bacillati</taxon>
        <taxon>Bacillota</taxon>
        <taxon>Clostridia</taxon>
        <taxon>Lachnospirales</taxon>
        <taxon>Lachnospiraceae</taxon>
        <taxon>Zhenhengia</taxon>
    </lineage>
</organism>
<comment type="caution">
    <text evidence="2">The sequence shown here is derived from an EMBL/GenBank/DDBJ whole genome shotgun (WGS) entry which is preliminary data.</text>
</comment>